<dbReference type="PANTHER" id="PTHR42760">
    <property type="entry name" value="SHORT-CHAIN DEHYDROGENASES/REDUCTASES FAMILY MEMBER"/>
    <property type="match status" value="1"/>
</dbReference>
<dbReference type="PANTHER" id="PTHR42760:SF135">
    <property type="entry name" value="BLL7886 PROTEIN"/>
    <property type="match status" value="1"/>
</dbReference>
<accession>A0ABT3T397</accession>
<comment type="caution">
    <text evidence="4">The sequence shown here is derived from an EMBL/GenBank/DDBJ whole genome shotgun (WGS) entry which is preliminary data.</text>
</comment>
<evidence type="ECO:0000313" key="4">
    <source>
        <dbReference type="EMBL" id="MCX2976736.1"/>
    </source>
</evidence>
<dbReference type="PRINTS" id="PR00080">
    <property type="entry name" value="SDRFAMILY"/>
</dbReference>
<protein>
    <submittedName>
        <fullName evidence="4">Glucose 1-dehydrogenase</fullName>
        <ecNumber evidence="4">1.1.1.47</ecNumber>
    </submittedName>
</protein>
<keyword evidence="5" id="KW-1185">Reference proteome</keyword>
<dbReference type="EMBL" id="SHNO01000001">
    <property type="protein sequence ID" value="MCX2976736.1"/>
    <property type="molecule type" value="Genomic_DNA"/>
</dbReference>
<name>A0ABT3T397_9GAMM</name>
<dbReference type="Gene3D" id="3.40.50.720">
    <property type="entry name" value="NAD(P)-binding Rossmann-like Domain"/>
    <property type="match status" value="1"/>
</dbReference>
<dbReference type="SUPFAM" id="SSF51735">
    <property type="entry name" value="NAD(P)-binding Rossmann-fold domains"/>
    <property type="match status" value="1"/>
</dbReference>
<dbReference type="PROSITE" id="PS00061">
    <property type="entry name" value="ADH_SHORT"/>
    <property type="match status" value="1"/>
</dbReference>
<reference evidence="4" key="1">
    <citation type="submission" date="2019-02" db="EMBL/GenBank/DDBJ databases">
        <authorList>
            <person name="Li S.-H."/>
        </authorList>
    </citation>
    <scope>NUCLEOTIDE SEQUENCE</scope>
    <source>
        <strain evidence="4">IMCC11814</strain>
    </source>
</reference>
<dbReference type="PROSITE" id="PS51257">
    <property type="entry name" value="PROKAR_LIPOPROTEIN"/>
    <property type="match status" value="1"/>
</dbReference>
<sequence>MLKSFSLQGKVALVTGASSGFGCHFAPLLAKAGARVVLAARRTDLIQQEADKIVAAGGEAIAVTMDVTDSASVASAFEQAQRHFGVVTVLINNAGITIPKLLLDQDDDDWNSVIATNLTGVAYCTRESAKRMIAAASGGSIVNIASITADRVQKALTNYCASKAGVVQFTKAAAVEFAQHNIRVNALCPGYFQTPLNREWFKTEDGQALIRRIPQRRTGELPELDGPLLLLASDAGSLMTGAAITVDGGHVLSEL</sequence>
<evidence type="ECO:0000313" key="5">
    <source>
        <dbReference type="Proteomes" id="UP001143304"/>
    </source>
</evidence>
<proteinExistence type="inferred from homology"/>
<feature type="domain" description="Ketoreductase" evidence="3">
    <location>
        <begin position="10"/>
        <end position="181"/>
    </location>
</feature>
<comment type="similarity">
    <text evidence="1 2">Belongs to the short-chain dehydrogenases/reductases (SDR) family.</text>
</comment>
<dbReference type="PRINTS" id="PR00081">
    <property type="entry name" value="GDHRDH"/>
</dbReference>
<evidence type="ECO:0000256" key="1">
    <source>
        <dbReference type="ARBA" id="ARBA00006484"/>
    </source>
</evidence>
<dbReference type="Pfam" id="PF00106">
    <property type="entry name" value="adh_short"/>
    <property type="match status" value="1"/>
</dbReference>
<dbReference type="SMART" id="SM00822">
    <property type="entry name" value="PKS_KR"/>
    <property type="match status" value="1"/>
</dbReference>
<evidence type="ECO:0000256" key="2">
    <source>
        <dbReference type="RuleBase" id="RU000363"/>
    </source>
</evidence>
<dbReference type="InterPro" id="IPR002347">
    <property type="entry name" value="SDR_fam"/>
</dbReference>
<evidence type="ECO:0000259" key="3">
    <source>
        <dbReference type="SMART" id="SM00822"/>
    </source>
</evidence>
<dbReference type="Proteomes" id="UP001143304">
    <property type="component" value="Unassembled WGS sequence"/>
</dbReference>
<keyword evidence="4" id="KW-0560">Oxidoreductase</keyword>
<dbReference type="InterPro" id="IPR057326">
    <property type="entry name" value="KR_dom"/>
</dbReference>
<organism evidence="4 5">
    <name type="scientific">Candidatus Marimicrobium litorale</name>
    <dbReference type="NCBI Taxonomy" id="2518991"/>
    <lineage>
        <taxon>Bacteria</taxon>
        <taxon>Pseudomonadati</taxon>
        <taxon>Pseudomonadota</taxon>
        <taxon>Gammaproteobacteria</taxon>
        <taxon>Cellvibrionales</taxon>
        <taxon>Halieaceae</taxon>
        <taxon>Marimicrobium</taxon>
    </lineage>
</organism>
<dbReference type="EC" id="1.1.1.47" evidence="4"/>
<dbReference type="NCBIfam" id="NF005559">
    <property type="entry name" value="PRK07231.1"/>
    <property type="match status" value="1"/>
</dbReference>
<dbReference type="InterPro" id="IPR036291">
    <property type="entry name" value="NAD(P)-bd_dom_sf"/>
</dbReference>
<dbReference type="GO" id="GO:0047936">
    <property type="term" value="F:glucose 1-dehydrogenase [NAD(P)+] activity"/>
    <property type="evidence" value="ECO:0007669"/>
    <property type="project" value="UniProtKB-EC"/>
</dbReference>
<gene>
    <name evidence="4" type="ORF">EYC82_05155</name>
</gene>
<dbReference type="InterPro" id="IPR020904">
    <property type="entry name" value="Sc_DH/Rdtase_CS"/>
</dbReference>